<evidence type="ECO:0000256" key="4">
    <source>
        <dbReference type="ARBA" id="ARBA00023136"/>
    </source>
</evidence>
<dbReference type="Pfam" id="PF07690">
    <property type="entry name" value="MFS_1"/>
    <property type="match status" value="1"/>
</dbReference>
<dbReference type="PROSITE" id="PS50850">
    <property type="entry name" value="MFS"/>
    <property type="match status" value="1"/>
</dbReference>
<evidence type="ECO:0000256" key="2">
    <source>
        <dbReference type="ARBA" id="ARBA00022692"/>
    </source>
</evidence>
<evidence type="ECO:0000256" key="5">
    <source>
        <dbReference type="SAM" id="MobiDB-lite"/>
    </source>
</evidence>
<feature type="transmembrane region" description="Helical" evidence="6">
    <location>
        <begin position="297"/>
        <end position="315"/>
    </location>
</feature>
<feature type="transmembrane region" description="Helical" evidence="6">
    <location>
        <begin position="327"/>
        <end position="345"/>
    </location>
</feature>
<feature type="transmembrane region" description="Helical" evidence="6">
    <location>
        <begin position="44"/>
        <end position="62"/>
    </location>
</feature>
<feature type="transmembrane region" description="Helical" evidence="6">
    <location>
        <begin position="211"/>
        <end position="231"/>
    </location>
</feature>
<evidence type="ECO:0000256" key="3">
    <source>
        <dbReference type="ARBA" id="ARBA00022989"/>
    </source>
</evidence>
<evidence type="ECO:0000313" key="9">
    <source>
        <dbReference type="Proteomes" id="UP001642405"/>
    </source>
</evidence>
<feature type="region of interest" description="Disordered" evidence="5">
    <location>
        <begin position="462"/>
        <end position="494"/>
    </location>
</feature>
<keyword evidence="3 6" id="KW-1133">Transmembrane helix</keyword>
<dbReference type="Proteomes" id="UP001642405">
    <property type="component" value="Unassembled WGS sequence"/>
</dbReference>
<dbReference type="Gene3D" id="1.20.1250.20">
    <property type="entry name" value="MFS general substrate transporter like domains"/>
    <property type="match status" value="1"/>
</dbReference>
<feature type="transmembrane region" description="Helical" evidence="6">
    <location>
        <begin position="74"/>
        <end position="101"/>
    </location>
</feature>
<protein>
    <recommendedName>
        <fullName evidence="7">Major facilitator superfamily (MFS) profile domain-containing protein</fullName>
    </recommendedName>
</protein>
<organism evidence="8 9">
    <name type="scientific">Sporothrix curviconia</name>
    <dbReference type="NCBI Taxonomy" id="1260050"/>
    <lineage>
        <taxon>Eukaryota</taxon>
        <taxon>Fungi</taxon>
        <taxon>Dikarya</taxon>
        <taxon>Ascomycota</taxon>
        <taxon>Pezizomycotina</taxon>
        <taxon>Sordariomycetes</taxon>
        <taxon>Sordariomycetidae</taxon>
        <taxon>Ophiostomatales</taxon>
        <taxon>Ophiostomataceae</taxon>
        <taxon>Sporothrix</taxon>
    </lineage>
</organism>
<proteinExistence type="predicted"/>
<dbReference type="InterPro" id="IPR011701">
    <property type="entry name" value="MFS"/>
</dbReference>
<evidence type="ECO:0000256" key="6">
    <source>
        <dbReference type="SAM" id="Phobius"/>
    </source>
</evidence>
<gene>
    <name evidence="8" type="ORF">SCUCBS95973_008148</name>
</gene>
<feature type="transmembrane region" description="Helical" evidence="6">
    <location>
        <begin position="430"/>
        <end position="450"/>
    </location>
</feature>
<dbReference type="EMBL" id="CAWUHB010000062">
    <property type="protein sequence ID" value="CAK7232100.1"/>
    <property type="molecule type" value="Genomic_DNA"/>
</dbReference>
<sequence>MAKPKLTLLLVSVMTSIFLVALDRTIISTAIPEITNEFHSLPDIGWYASAYLLTCCSFQLHFGKIYSFFAVKYVFLASSALAGIGAAGIFTGSIVCIVHAVPLEKRLRLQGLFDSLSGLASITGPLVGGAFTTSVSWRWCFYINLPLGGIAMAVIFFCLEVPDRDTMKLPLKDKLKQLDGLGTGVLIPGVVSLLLALQWGGQTYSWDDRRIIALLVLAGVLLTAFVAVQIVRADTATLPPRILKQRSICRPVDHGLHRPSIHGSSAFESGIYLLPLMLSMVLATILGGLSIQKVGYYTPFAIAGSCFMVVGAGLLTTLQPGTSESRWIGYQILYGFGLGLVILAPNLTVQAVLPRCDVPIGTSLMFFSQMLSATVIVSIGENVLDNELVRKFSGLPGFTPDLVTSGGATSLLDTLPASVRPQAVPLYNEALWTVFLIGLIVSCLSVLGAASLEWRSIKKGAPGEAPAEAKQNGSKDVEAAVGKADGDADEERLKTMETIETLKTLEMEKEKGTGEKET</sequence>
<keyword evidence="4 6" id="KW-0472">Membrane</keyword>
<name>A0ABP0CM23_9PEZI</name>
<reference evidence="8 9" key="1">
    <citation type="submission" date="2024-01" db="EMBL/GenBank/DDBJ databases">
        <authorList>
            <person name="Allen C."/>
            <person name="Tagirdzhanova G."/>
        </authorList>
    </citation>
    <scope>NUCLEOTIDE SEQUENCE [LARGE SCALE GENOMIC DNA]</scope>
</reference>
<dbReference type="PANTHER" id="PTHR23501:SF153">
    <property type="entry name" value="AFLATOXIN EFFLUX PUMP, PUTATIVE-RELATED"/>
    <property type="match status" value="1"/>
</dbReference>
<dbReference type="InterPro" id="IPR020846">
    <property type="entry name" value="MFS_dom"/>
</dbReference>
<evidence type="ECO:0000259" key="7">
    <source>
        <dbReference type="PROSITE" id="PS50850"/>
    </source>
</evidence>
<keyword evidence="2 6" id="KW-0812">Transmembrane</keyword>
<comment type="caution">
    <text evidence="8">The sequence shown here is derived from an EMBL/GenBank/DDBJ whole genome shotgun (WGS) entry which is preliminary data.</text>
</comment>
<dbReference type="CDD" id="cd17502">
    <property type="entry name" value="MFS_Azr1_MDR_like"/>
    <property type="match status" value="1"/>
</dbReference>
<dbReference type="SUPFAM" id="SSF103473">
    <property type="entry name" value="MFS general substrate transporter"/>
    <property type="match status" value="1"/>
</dbReference>
<dbReference type="PANTHER" id="PTHR23501">
    <property type="entry name" value="MAJOR FACILITATOR SUPERFAMILY"/>
    <property type="match status" value="1"/>
</dbReference>
<evidence type="ECO:0000313" key="8">
    <source>
        <dbReference type="EMBL" id="CAK7232100.1"/>
    </source>
</evidence>
<feature type="domain" description="Major facilitator superfamily (MFS) profile" evidence="7">
    <location>
        <begin position="1"/>
        <end position="457"/>
    </location>
</feature>
<feature type="transmembrane region" description="Helical" evidence="6">
    <location>
        <begin position="180"/>
        <end position="199"/>
    </location>
</feature>
<dbReference type="InterPro" id="IPR036259">
    <property type="entry name" value="MFS_trans_sf"/>
</dbReference>
<feature type="transmembrane region" description="Helical" evidence="6">
    <location>
        <begin position="271"/>
        <end position="291"/>
    </location>
</feature>
<keyword evidence="9" id="KW-1185">Reference proteome</keyword>
<comment type="subcellular location">
    <subcellularLocation>
        <location evidence="1">Membrane</location>
        <topology evidence="1">Multi-pass membrane protein</topology>
    </subcellularLocation>
</comment>
<accession>A0ABP0CM23</accession>
<evidence type="ECO:0000256" key="1">
    <source>
        <dbReference type="ARBA" id="ARBA00004141"/>
    </source>
</evidence>
<feature type="transmembrane region" description="Helical" evidence="6">
    <location>
        <begin position="141"/>
        <end position="159"/>
    </location>
</feature>